<dbReference type="OrthoDB" id="9805134at2"/>
<keyword evidence="1" id="KW-0805">Transcription regulation</keyword>
<name>A0A2A9EE37_9MICO</name>
<dbReference type="InterPro" id="IPR001647">
    <property type="entry name" value="HTH_TetR"/>
</dbReference>
<dbReference type="EMBL" id="PDJH01000001">
    <property type="protein sequence ID" value="PFG37188.1"/>
    <property type="molecule type" value="Genomic_DNA"/>
</dbReference>
<evidence type="ECO:0000256" key="3">
    <source>
        <dbReference type="ARBA" id="ARBA00023163"/>
    </source>
</evidence>
<protein>
    <submittedName>
        <fullName evidence="6">TetR family transcriptional regulator</fullName>
    </submittedName>
</protein>
<organism evidence="6 7">
    <name type="scientific">Flavimobilis soli</name>
    <dbReference type="NCBI Taxonomy" id="442709"/>
    <lineage>
        <taxon>Bacteria</taxon>
        <taxon>Bacillati</taxon>
        <taxon>Actinomycetota</taxon>
        <taxon>Actinomycetes</taxon>
        <taxon>Micrococcales</taxon>
        <taxon>Jonesiaceae</taxon>
        <taxon>Flavimobilis</taxon>
    </lineage>
</organism>
<keyword evidence="3" id="KW-0804">Transcription</keyword>
<proteinExistence type="predicted"/>
<sequence length="195" mass="20795">MGRTQTFDTNEVVRAARAVFWEHGYESASLPELEQATGLSRSSIYHAFGSKRGLFDAVVASYLDEIVRPRLRELTRDDAAPDALDGYLAGLQEALRHAGANGCLLLCAANAPIARDAQVATTIDSYATELRAAVAAGVVRQAPDLPAERHETLATVCSGLVIAALSLVRVNLTAALGTIDAARDLLRQHEPAPHP</sequence>
<feature type="domain" description="HTH tetR-type" evidence="5">
    <location>
        <begin position="6"/>
        <end position="66"/>
    </location>
</feature>
<dbReference type="InterPro" id="IPR009057">
    <property type="entry name" value="Homeodomain-like_sf"/>
</dbReference>
<dbReference type="PROSITE" id="PS50977">
    <property type="entry name" value="HTH_TETR_2"/>
    <property type="match status" value="1"/>
</dbReference>
<evidence type="ECO:0000256" key="2">
    <source>
        <dbReference type="ARBA" id="ARBA00023125"/>
    </source>
</evidence>
<accession>A0A2A9EE37</accession>
<reference evidence="6 7" key="1">
    <citation type="submission" date="2017-10" db="EMBL/GenBank/DDBJ databases">
        <title>Sequencing the genomes of 1000 actinobacteria strains.</title>
        <authorList>
            <person name="Klenk H.-P."/>
        </authorList>
    </citation>
    <scope>NUCLEOTIDE SEQUENCE [LARGE SCALE GENOMIC DNA]</scope>
    <source>
        <strain evidence="6 7">DSM 21574</strain>
    </source>
</reference>
<dbReference type="RefSeq" id="WP_098458271.1">
    <property type="nucleotide sequence ID" value="NZ_PDJH01000001.1"/>
</dbReference>
<dbReference type="Pfam" id="PF00440">
    <property type="entry name" value="TetR_N"/>
    <property type="match status" value="1"/>
</dbReference>
<evidence type="ECO:0000256" key="1">
    <source>
        <dbReference type="ARBA" id="ARBA00023015"/>
    </source>
</evidence>
<dbReference type="Gene3D" id="1.10.357.10">
    <property type="entry name" value="Tetracycline Repressor, domain 2"/>
    <property type="match status" value="1"/>
</dbReference>
<dbReference type="Proteomes" id="UP000221394">
    <property type="component" value="Unassembled WGS sequence"/>
</dbReference>
<feature type="DNA-binding region" description="H-T-H motif" evidence="4">
    <location>
        <begin position="29"/>
        <end position="48"/>
    </location>
</feature>
<evidence type="ECO:0000256" key="4">
    <source>
        <dbReference type="PROSITE-ProRule" id="PRU00335"/>
    </source>
</evidence>
<gene>
    <name evidence="6" type="ORF">ATL41_1939</name>
</gene>
<evidence type="ECO:0000313" key="7">
    <source>
        <dbReference type="Proteomes" id="UP000221394"/>
    </source>
</evidence>
<evidence type="ECO:0000259" key="5">
    <source>
        <dbReference type="PROSITE" id="PS50977"/>
    </source>
</evidence>
<dbReference type="AlphaFoldDB" id="A0A2A9EE37"/>
<dbReference type="PRINTS" id="PR00455">
    <property type="entry name" value="HTHTETR"/>
</dbReference>
<dbReference type="GO" id="GO:0003677">
    <property type="term" value="F:DNA binding"/>
    <property type="evidence" value="ECO:0007669"/>
    <property type="project" value="UniProtKB-UniRule"/>
</dbReference>
<keyword evidence="7" id="KW-1185">Reference proteome</keyword>
<comment type="caution">
    <text evidence="6">The sequence shown here is derived from an EMBL/GenBank/DDBJ whole genome shotgun (WGS) entry which is preliminary data.</text>
</comment>
<dbReference type="PANTHER" id="PTHR47506:SF1">
    <property type="entry name" value="HTH-TYPE TRANSCRIPTIONAL REGULATOR YJDC"/>
    <property type="match status" value="1"/>
</dbReference>
<keyword evidence="2 4" id="KW-0238">DNA-binding</keyword>
<dbReference type="SUPFAM" id="SSF46689">
    <property type="entry name" value="Homeodomain-like"/>
    <property type="match status" value="1"/>
</dbReference>
<dbReference type="PANTHER" id="PTHR47506">
    <property type="entry name" value="TRANSCRIPTIONAL REGULATORY PROTEIN"/>
    <property type="match status" value="1"/>
</dbReference>
<evidence type="ECO:0000313" key="6">
    <source>
        <dbReference type="EMBL" id="PFG37188.1"/>
    </source>
</evidence>